<dbReference type="InterPro" id="IPR027417">
    <property type="entry name" value="P-loop_NTPase"/>
</dbReference>
<evidence type="ECO:0000259" key="2">
    <source>
        <dbReference type="Pfam" id="PF13635"/>
    </source>
</evidence>
<organism evidence="3 4">
    <name type="scientific">Methanofollis liminatans DSM 4140</name>
    <dbReference type="NCBI Taxonomy" id="28892"/>
    <lineage>
        <taxon>Archaea</taxon>
        <taxon>Methanobacteriati</taxon>
        <taxon>Methanobacteriota</taxon>
        <taxon>Stenosarchaea group</taxon>
        <taxon>Methanomicrobia</taxon>
        <taxon>Methanomicrobiales</taxon>
        <taxon>Methanomicrobiaceae</taxon>
        <taxon>Methanofollis</taxon>
    </lineage>
</organism>
<dbReference type="InterPro" id="IPR041682">
    <property type="entry name" value="AAA_14"/>
</dbReference>
<dbReference type="SUPFAM" id="SSF52540">
    <property type="entry name" value="P-loop containing nucleoside triphosphate hydrolases"/>
    <property type="match status" value="1"/>
</dbReference>
<accession>J1APA4</accession>
<dbReference type="HOGENOM" id="CLU_041527_3_1_2"/>
<dbReference type="EMBL" id="CM001555">
    <property type="protein sequence ID" value="EJG06748.1"/>
    <property type="molecule type" value="Genomic_DNA"/>
</dbReference>
<proteinExistence type="predicted"/>
<protein>
    <submittedName>
        <fullName evidence="3">AAA family ATPase</fullName>
    </submittedName>
</protein>
<sequence>MQRRKVRSLARGFPAVSAIGPRQSGKTTLVRSVFPDLPDVLLEDPDTRAFAEEDPRSFLTQYEKSGAVFDEVQRVPEIFSYLQGVLDRHQRPGQFILTGSRNFLMMERVSRSLAGRVGIIKLLPLSMRELARAGIEAGRYEDLLYAGLFPRPYASAIHPADFYSSYIQTYLERDLRLLKQVQNLSTFQAFMKMCAHRSGQVVNYSSLANDCGITHNTAKEWLSLLETSSLIVLIRPHHKNFNKRLVKMPKLYFTDPGLAAHLAGIQHADDLCYHPLKGGLFESLIITEFLKFRFNRGKESNLFFWRDKLGHEIDCVIEYGGLDLVPVEIKSGRTASSDFFKEIAYWNGLSGNTPDRSFVVYGGDQSQRRIGGQLVGYRDLEPIFSYLE</sequence>
<dbReference type="PANTHER" id="PTHR43566">
    <property type="entry name" value="CONSERVED PROTEIN"/>
    <property type="match status" value="1"/>
</dbReference>
<dbReference type="OrthoDB" id="371918at2157"/>
<evidence type="ECO:0000259" key="1">
    <source>
        <dbReference type="Pfam" id="PF13173"/>
    </source>
</evidence>
<evidence type="ECO:0000313" key="4">
    <source>
        <dbReference type="Proteomes" id="UP000005095"/>
    </source>
</evidence>
<dbReference type="Pfam" id="PF13635">
    <property type="entry name" value="DUF4143"/>
    <property type="match status" value="1"/>
</dbReference>
<feature type="domain" description="AAA" evidence="1">
    <location>
        <begin position="15"/>
        <end position="130"/>
    </location>
</feature>
<dbReference type="STRING" id="28892.Metli_0787"/>
<dbReference type="AlphaFoldDB" id="J1APA4"/>
<dbReference type="Pfam" id="PF13173">
    <property type="entry name" value="AAA_14"/>
    <property type="match status" value="1"/>
</dbReference>
<name>J1APA4_9EURY</name>
<dbReference type="InterPro" id="IPR025420">
    <property type="entry name" value="DUF4143"/>
</dbReference>
<dbReference type="PANTHER" id="PTHR43566:SF2">
    <property type="entry name" value="DUF4143 DOMAIN-CONTAINING PROTEIN"/>
    <property type="match status" value="1"/>
</dbReference>
<feature type="domain" description="DUF4143" evidence="2">
    <location>
        <begin position="172"/>
        <end position="332"/>
    </location>
</feature>
<gene>
    <name evidence="3" type="ORF">Metli_0787</name>
</gene>
<keyword evidence="4" id="KW-1185">Reference proteome</keyword>
<dbReference type="Proteomes" id="UP000005095">
    <property type="component" value="Chromosome"/>
</dbReference>
<dbReference type="PATRIC" id="fig|28892.9.peg.842"/>
<reference evidence="3 4" key="1">
    <citation type="submission" date="2011-08" db="EMBL/GenBank/DDBJ databases">
        <title>The complete genome of Methanofollis liminatans DSM 4140.</title>
        <authorList>
            <consortium name="US DOE Joint Genome Institute (JGI-PGF)"/>
            <person name="Lucas S."/>
            <person name="Han J."/>
            <person name="Lapidus A."/>
            <person name="Bruce D."/>
            <person name="Goodwin L."/>
            <person name="Pitluck S."/>
            <person name="Peters L."/>
            <person name="Kyrpides N."/>
            <person name="Mavromatis K."/>
            <person name="Ivanova N."/>
            <person name="Mikhailova N."/>
            <person name="Lu M."/>
            <person name="Detter J.C."/>
            <person name="Tapia R."/>
            <person name="Han C."/>
            <person name="Land M."/>
            <person name="Hauser L."/>
            <person name="Markowitz V."/>
            <person name="Cheng J.-F."/>
            <person name="Hugenholtz P."/>
            <person name="Woyke T."/>
            <person name="Wu D."/>
            <person name="Spring S."/>
            <person name="Schuler E."/>
            <person name="Brambilla E."/>
            <person name="Klenk H.-P."/>
            <person name="Eisen J.A."/>
        </authorList>
    </citation>
    <scope>NUCLEOTIDE SEQUENCE [LARGE SCALE GENOMIC DNA]</scope>
    <source>
        <strain evidence="3 4">DSM 4140</strain>
    </source>
</reference>
<evidence type="ECO:0000313" key="3">
    <source>
        <dbReference type="EMBL" id="EJG06748.1"/>
    </source>
</evidence>
<dbReference type="RefSeq" id="WP_004038217.1">
    <property type="nucleotide sequence ID" value="NZ_CM001555.1"/>
</dbReference>